<proteinExistence type="inferred from homology"/>
<evidence type="ECO:0000256" key="2">
    <source>
        <dbReference type="ARBA" id="ARBA00022737"/>
    </source>
</evidence>
<dbReference type="PANTHER" id="PTHR10502:SF102">
    <property type="entry name" value="ANNEXIN B11"/>
    <property type="match status" value="1"/>
</dbReference>
<feature type="region of interest" description="Disordered" evidence="3">
    <location>
        <begin position="468"/>
        <end position="494"/>
    </location>
</feature>
<feature type="compositionally biased region" description="Low complexity" evidence="3">
    <location>
        <begin position="186"/>
        <end position="197"/>
    </location>
</feature>
<dbReference type="GO" id="GO:0005886">
    <property type="term" value="C:plasma membrane"/>
    <property type="evidence" value="ECO:0007669"/>
    <property type="project" value="TreeGrafter"/>
</dbReference>
<keyword evidence="6" id="KW-1185">Reference proteome</keyword>
<protein>
    <recommendedName>
        <fullName evidence="7">Annexin</fullName>
    </recommendedName>
</protein>
<dbReference type="GO" id="GO:0012506">
    <property type="term" value="C:vesicle membrane"/>
    <property type="evidence" value="ECO:0007669"/>
    <property type="project" value="TreeGrafter"/>
</dbReference>
<evidence type="ECO:0000313" key="5">
    <source>
        <dbReference type="EMBL" id="SIT58632.1"/>
    </source>
</evidence>
<organism evidence="5 6">
    <name type="scientific">Mesorhizobium prunaredense</name>
    <dbReference type="NCBI Taxonomy" id="1631249"/>
    <lineage>
        <taxon>Bacteria</taxon>
        <taxon>Pseudomonadati</taxon>
        <taxon>Pseudomonadota</taxon>
        <taxon>Alphaproteobacteria</taxon>
        <taxon>Hyphomicrobiales</taxon>
        <taxon>Phyllobacteriaceae</taxon>
        <taxon>Mesorhizobium</taxon>
    </lineage>
</organism>
<dbReference type="InterPro" id="IPR018502">
    <property type="entry name" value="Annexin_repeat"/>
</dbReference>
<dbReference type="GO" id="GO:0005544">
    <property type="term" value="F:calcium-dependent phospholipid binding"/>
    <property type="evidence" value="ECO:0007669"/>
    <property type="project" value="InterPro"/>
</dbReference>
<evidence type="ECO:0000256" key="4">
    <source>
        <dbReference type="SAM" id="Phobius"/>
    </source>
</evidence>
<feature type="region of interest" description="Disordered" evidence="3">
    <location>
        <begin position="1874"/>
        <end position="1894"/>
    </location>
</feature>
<gene>
    <name evidence="5" type="ORF">BQ8794_50734</name>
</gene>
<dbReference type="EMBL" id="FTPD01000045">
    <property type="protein sequence ID" value="SIT58632.1"/>
    <property type="molecule type" value="Genomic_DNA"/>
</dbReference>
<dbReference type="STRING" id="1631249.BQ8794_50734"/>
<dbReference type="GO" id="GO:0005509">
    <property type="term" value="F:calcium ion binding"/>
    <property type="evidence" value="ECO:0007669"/>
    <property type="project" value="InterPro"/>
</dbReference>
<evidence type="ECO:0000256" key="3">
    <source>
        <dbReference type="SAM" id="MobiDB-lite"/>
    </source>
</evidence>
<name>A0A1R3VIE0_9HYPH</name>
<dbReference type="InterPro" id="IPR037104">
    <property type="entry name" value="Annexin_sf"/>
</dbReference>
<dbReference type="Gene3D" id="1.10.220.10">
    <property type="entry name" value="Annexin"/>
    <property type="match status" value="3"/>
</dbReference>
<keyword evidence="4" id="KW-1133">Transmembrane helix</keyword>
<dbReference type="GO" id="GO:0005737">
    <property type="term" value="C:cytoplasm"/>
    <property type="evidence" value="ECO:0007669"/>
    <property type="project" value="TreeGrafter"/>
</dbReference>
<reference evidence="6" key="1">
    <citation type="submission" date="2017-01" db="EMBL/GenBank/DDBJ databases">
        <authorList>
            <person name="Brunel B."/>
        </authorList>
    </citation>
    <scope>NUCLEOTIDE SEQUENCE [LARGE SCALE GENOMIC DNA]</scope>
</reference>
<keyword evidence="4" id="KW-0472">Membrane</keyword>
<feature type="transmembrane region" description="Helical" evidence="4">
    <location>
        <begin position="1369"/>
        <end position="1389"/>
    </location>
</feature>
<dbReference type="Proteomes" id="UP000188388">
    <property type="component" value="Unassembled WGS sequence"/>
</dbReference>
<feature type="transmembrane region" description="Helical" evidence="4">
    <location>
        <begin position="1396"/>
        <end position="1417"/>
    </location>
</feature>
<dbReference type="GO" id="GO:0001786">
    <property type="term" value="F:phosphatidylserine binding"/>
    <property type="evidence" value="ECO:0007669"/>
    <property type="project" value="TreeGrafter"/>
</dbReference>
<sequence>MNQTVRALPVVPRAARTPAPDDASVLAEVRHSELWAKSGPVSPLMTQGARMTPQAAAGLQPSAGNAAVQNLRAAARQEGQDKAKAAAAEETKAKADAAVEDAKDETKPEPTEAQKPGKPAAGKLAGGAPAQPASAAGEWPAEPAAGGGAASPDAATARAGQIAGQMPPGGSAVQRQPPSFPPPSAQPRAASPQALQRKAGKPPVPENVLPQPTAPDPIPKATEEIGKAANLVLPEQAMPEVKESPGHHMPDVTGKRLSQAEMRMILLGEPAMANAQLTEEAAKKLPEKEANEVRDQIKKLRDIREGILKPADSAVAAVTVPPVAPTPIVIHSEPLPPSTVGSAQQKIFTAVLARFMSDLDGQAKEMLSLIKTEIETYPGGIVEKRLPKLGEDQIPSLAGSLRQAVDPLAAQLGVAGQTLDDAVALRRQQVENARQAADRAARGAADKAADDAAAAALAKQAKAQAAAQAASKDAKAKAARMAKPPKPTARDQVQGAIQRIQDKVGEAIARYRLTLKDRNTALDDAAEKYAEAYRRAAMADELVLRPQGAPSPASVTADFAKEKQTRLAIAASNRWAREQSGLVRKAVDALKQDAKTSIDGFIKQVETAGGNAYAELKNWATAQNLTTESWWQETAGQLDRWAQDVHETATTWAGVETRLARLELQRDLATINELSQAQIAAEDAALKEHKDAKDKEKLKSIAEEGGRKGVADYLENTDSVRRRFIYETAGRDPIEQMAVSMRRRVAEMRKKEVQEAVIAKLLPMAQNRSLPADDFENLELIIRTKSSGFHAANISNRIWKYGEAKIGTDEDEIFKALTGLDELQVELVKTHYEQAHEGHTLYGDLDSEMSGADWRHAKDLMKGDPVLADVSSIYYAIQGAGTDEKLIMDTLRAMPAERRAAVEAKYLELHGESLDAALAGDLSGSELKQARSLAKGDKKEGNVYALDAAMRQTWSGIPDQEGVHAVYDQVREEVKAQAKAEEWTSSEYEAEIQARNAEIEISFNEKFKDVPQYRSDQGALRGGLRFGATRGERDLNNALADNNMTAADAAKLQVEREGVYADDDVINRVLRSQYDRALFETQLDEGPERRAGIKREVDKFYRDSVEAAAKDKTKTLKPKTWEEVQNKRLELEQKMTAEIEGKALVSAQGKSAALDQLMQGKYGATLDQVIENNMSGADRDQARAQNKLMRSTDPPAQLRKQFNYNRIRYSIEGLGTDVDELRTTIGGMTKAELAEANERWKHDHNGETLDHAISGDTSGREERDLLDQYKYGMPETVAEQIDELRRRSKADEEAVGAVGAWASKEESVWTKNQLARLDALEAEMKDPNLSPQRREQLSLEFELRMENAKEAIEAQRAAVDSIADMASQIFSYVVGAIAIIAGVIVSIVTGGAALPAVIAIAGSIVGTLGSMAIKAAIKGSDYGAGEIATDLAVGAVDLIVTMATLGAFKGGNLLKMAMAEGKQFMATSVKASLGKALGRAIASFGKKAGEEGLAMRILKGGAGLIEGIVKEQPQEFLTALPTALTANLADENNWRNGNPLVNISKGTLRGAGENLVQGLGMSAGSRALRFGLGHALTVHPPSSTPVGVRLAEFKSWQKQNPGKPHSDFVAHMEVKQAVESQRATETQKFLKDARREMLKNIPPAERKGFADVPVLRVPEAEFRALNKGKGGDAMVHVKDGQVSLIMREGAPANAAAVHAQKLRDLVAPGTAGRTIMPGDALPPRLRNRVPVEVNPKLAHDTVRVVPDYHPNGHIRGVRVEVGPNARAIDIQKHVGVIDTMRKYTGLLGRLRVAIQRVQLRLGADIVSPLSKGHFEAALELQKLPGIIEQRIGRLAREGADPRARAEIEADIVYLERQFHDAEGRLGLGSTAESVGHVAAEGRPRRKKGAPADPTKQEIIDSIDHLAANLDEVFPSTASKKNPPPTREEIALAKHTKPRSGYETNALKTLAKTDRAAHDAYLKAKKIDPEGLDHLISTETQSSQKRALDGGPPLHKNGKAVVGLANELAKAGMSKGEIEALRRAVPEMGKARYKAMEGAGTLRRRIREDTLAHIEDPVLRDMVAKDKYILGPWADIDRLRLNAGPDTGAGGGAMLTLKDHWDAYNRNLKGKAPSRSGFVTYLRGKQGAVITQLRPALAEMTASFELGQRRSARSVAKTNLPSDLRFLKDPVDVNLKTGERTLNPKQAGTDLVGFREDGKIWVIDDKSHRSRNLPAEALAPLTTNLAKNMTADAKAFRTIEQAAEAAGYPLDPKTRRAIDAYEKCASELTGLTKNWKEADFNSPAKQKAFVDVLARNGVELKVTSAAGNIQTIPASHKGFGIRIIR</sequence>
<dbReference type="PANTHER" id="PTHR10502">
    <property type="entry name" value="ANNEXIN"/>
    <property type="match status" value="1"/>
</dbReference>
<dbReference type="PROSITE" id="PS51897">
    <property type="entry name" value="ANNEXIN_2"/>
    <property type="match status" value="1"/>
</dbReference>
<feature type="region of interest" description="Disordered" evidence="3">
    <location>
        <begin position="73"/>
        <end position="224"/>
    </location>
</feature>
<dbReference type="SUPFAM" id="SSF47874">
    <property type="entry name" value="Annexin"/>
    <property type="match status" value="1"/>
</dbReference>
<keyword evidence="2" id="KW-0677">Repeat</keyword>
<feature type="compositionally biased region" description="Basic and acidic residues" evidence="3">
    <location>
        <begin position="78"/>
        <end position="112"/>
    </location>
</feature>
<comment type="similarity">
    <text evidence="1">Belongs to the annexin family.</text>
</comment>
<evidence type="ECO:0000313" key="6">
    <source>
        <dbReference type="Proteomes" id="UP000188388"/>
    </source>
</evidence>
<feature type="compositionally biased region" description="Low complexity" evidence="3">
    <location>
        <begin position="113"/>
        <end position="160"/>
    </location>
</feature>
<keyword evidence="4" id="KW-0812">Transmembrane</keyword>
<accession>A0A1R3VIE0</accession>
<evidence type="ECO:0008006" key="7">
    <source>
        <dbReference type="Google" id="ProtNLM"/>
    </source>
</evidence>
<evidence type="ECO:0000256" key="1">
    <source>
        <dbReference type="ARBA" id="ARBA00007831"/>
    </source>
</evidence>
<dbReference type="RefSeq" id="WP_077381631.1">
    <property type="nucleotide sequence ID" value="NZ_FTPD01000045.1"/>
</dbReference>